<sequence>MSKNPPAHSTSHSEADLLALLALQQKARTRPDLVGTQNAKARKAKLDKIAAFLDKEENVRALVAALHQDFRKPEVETLSSELGVVLSQLKYIRKNLGKWMKPKRLPASMALFGIKSYLHLEPKGSALIIAPWNYPFNLTIIPLLYAIAAGCTAIVKPSEMSPATTAFIRAMLDELFDENEIKVVTGEGDTAAFLTTLPFDHIFFTGSPAVGKKVMAAAAKNLTSVTLELGGKSPAVIDVGVNEKKSAANSVWGKFFNAGQTCIAPDYLLVPESMQTSYVSELKGAIARFYGDDPQQSTSLARVITDNHFSRIKRLFDDAVSKGAIVACGGHFDASERYVSPTILTGVTEEMAVMQEEIFGPLWPVMTYRDLDEAVQIINRQPKALSFYIQTKNRKTIEKLKRETSSGGLLVNEYLLGGGAPNVPFGGVNNSGIGKSFGYHGFVEFSNERAVMERKFFDLSVGYPPYTDGVLKVMRRIYKWL</sequence>
<evidence type="ECO:0000256" key="1">
    <source>
        <dbReference type="ARBA" id="ARBA00009986"/>
    </source>
</evidence>
<evidence type="ECO:0000259" key="7">
    <source>
        <dbReference type="Pfam" id="PF00171"/>
    </source>
</evidence>
<dbReference type="PROSITE" id="PS00070">
    <property type="entry name" value="ALDEHYDE_DEHYDR_CYS"/>
    <property type="match status" value="1"/>
</dbReference>
<dbReference type="PIRSF" id="PIRSF036492">
    <property type="entry name" value="ALDH"/>
    <property type="match status" value="1"/>
</dbReference>
<dbReference type="InterPro" id="IPR016162">
    <property type="entry name" value="Ald_DH_N"/>
</dbReference>
<dbReference type="InterPro" id="IPR015590">
    <property type="entry name" value="Aldehyde_DH_dom"/>
</dbReference>
<dbReference type="Pfam" id="PF00171">
    <property type="entry name" value="Aldedh"/>
    <property type="match status" value="1"/>
</dbReference>
<dbReference type="PROSITE" id="PS00687">
    <property type="entry name" value="ALDEHYDE_DEHYDR_GLU"/>
    <property type="match status" value="1"/>
</dbReference>
<keyword evidence="9" id="KW-1185">Reference proteome</keyword>
<dbReference type="InterPro" id="IPR016163">
    <property type="entry name" value="Ald_DH_C"/>
</dbReference>
<comment type="similarity">
    <text evidence="1 4 6">Belongs to the aldehyde dehydrogenase family.</text>
</comment>
<protein>
    <recommendedName>
        <fullName evidence="4">Aldehyde dehydrogenase</fullName>
    </recommendedName>
</protein>
<reference evidence="8 9" key="1">
    <citation type="submission" date="2020-03" db="EMBL/GenBank/DDBJ databases">
        <title>Genomic Encyclopedia of Type Strains, Phase IV (KMG-IV): sequencing the most valuable type-strain genomes for metagenomic binning, comparative biology and taxonomic classification.</title>
        <authorList>
            <person name="Goeker M."/>
        </authorList>
    </citation>
    <scope>NUCLEOTIDE SEQUENCE [LARGE SCALE GENOMIC DNA]</scope>
    <source>
        <strain evidence="8 9">DSM 105096</strain>
    </source>
</reference>
<dbReference type="EMBL" id="JAATJH010000007">
    <property type="protein sequence ID" value="NJC27938.1"/>
    <property type="molecule type" value="Genomic_DNA"/>
</dbReference>
<dbReference type="Gene3D" id="3.40.605.10">
    <property type="entry name" value="Aldehyde Dehydrogenase, Chain A, domain 1"/>
    <property type="match status" value="1"/>
</dbReference>
<evidence type="ECO:0000256" key="5">
    <source>
        <dbReference type="PROSITE-ProRule" id="PRU10007"/>
    </source>
</evidence>
<evidence type="ECO:0000313" key="9">
    <source>
        <dbReference type="Proteomes" id="UP000770785"/>
    </source>
</evidence>
<name>A0ABX0XF41_9BACT</name>
<dbReference type="Gene3D" id="3.40.309.10">
    <property type="entry name" value="Aldehyde Dehydrogenase, Chain A, domain 2"/>
    <property type="match status" value="1"/>
</dbReference>
<dbReference type="InterPro" id="IPR029510">
    <property type="entry name" value="Ald_DH_CS_GLU"/>
</dbReference>
<dbReference type="InterPro" id="IPR012394">
    <property type="entry name" value="Aldehyde_DH_NAD(P)"/>
</dbReference>
<keyword evidence="2 4" id="KW-0560">Oxidoreductase</keyword>
<dbReference type="RefSeq" id="WP_168039507.1">
    <property type="nucleotide sequence ID" value="NZ_JAATJH010000007.1"/>
</dbReference>
<evidence type="ECO:0000256" key="2">
    <source>
        <dbReference type="ARBA" id="ARBA00023002"/>
    </source>
</evidence>
<proteinExistence type="inferred from homology"/>
<dbReference type="GO" id="GO:0004029">
    <property type="term" value="F:aldehyde dehydrogenase (NAD+) activity"/>
    <property type="evidence" value="ECO:0007669"/>
    <property type="project" value="UniProtKB-EC"/>
</dbReference>
<evidence type="ECO:0000256" key="4">
    <source>
        <dbReference type="PIRNR" id="PIRNR036492"/>
    </source>
</evidence>
<keyword evidence="3" id="KW-0520">NAD</keyword>
<evidence type="ECO:0000256" key="6">
    <source>
        <dbReference type="RuleBase" id="RU003345"/>
    </source>
</evidence>
<dbReference type="SUPFAM" id="SSF53720">
    <property type="entry name" value="ALDH-like"/>
    <property type="match status" value="1"/>
</dbReference>
<feature type="domain" description="Aldehyde dehydrogenase" evidence="7">
    <location>
        <begin position="26"/>
        <end position="450"/>
    </location>
</feature>
<dbReference type="InterPro" id="IPR016161">
    <property type="entry name" value="Ald_DH/histidinol_DH"/>
</dbReference>
<feature type="active site" evidence="5">
    <location>
        <position position="228"/>
    </location>
</feature>
<evidence type="ECO:0000256" key="3">
    <source>
        <dbReference type="ARBA" id="ARBA00023027"/>
    </source>
</evidence>
<evidence type="ECO:0000313" key="8">
    <source>
        <dbReference type="EMBL" id="NJC27938.1"/>
    </source>
</evidence>
<organism evidence="8 9">
    <name type="scientific">Neolewinella antarctica</name>
    <dbReference type="NCBI Taxonomy" id="442734"/>
    <lineage>
        <taxon>Bacteria</taxon>
        <taxon>Pseudomonadati</taxon>
        <taxon>Bacteroidota</taxon>
        <taxon>Saprospiria</taxon>
        <taxon>Saprospirales</taxon>
        <taxon>Lewinellaceae</taxon>
        <taxon>Neolewinella</taxon>
    </lineage>
</organism>
<dbReference type="Proteomes" id="UP000770785">
    <property type="component" value="Unassembled WGS sequence"/>
</dbReference>
<comment type="caution">
    <text evidence="8">The sequence shown here is derived from an EMBL/GenBank/DDBJ whole genome shotgun (WGS) entry which is preliminary data.</text>
</comment>
<accession>A0ABX0XF41</accession>
<gene>
    <name evidence="8" type="ORF">GGR27_003457</name>
</gene>
<dbReference type="PANTHER" id="PTHR43570:SF20">
    <property type="entry name" value="ALDEHYDE DEHYDROGENASE ALDX-RELATED"/>
    <property type="match status" value="1"/>
</dbReference>
<dbReference type="PANTHER" id="PTHR43570">
    <property type="entry name" value="ALDEHYDE DEHYDROGENASE"/>
    <property type="match status" value="1"/>
</dbReference>
<dbReference type="InterPro" id="IPR016160">
    <property type="entry name" value="Ald_DH_CS_CYS"/>
</dbReference>